<dbReference type="GO" id="GO:0006633">
    <property type="term" value="P:fatty acid biosynthetic process"/>
    <property type="evidence" value="ECO:0007669"/>
    <property type="project" value="UniProtKB-KW"/>
</dbReference>
<dbReference type="PIRSF" id="PIRSF037733">
    <property type="entry name" value="Transcription_factor_FapR"/>
    <property type="match status" value="1"/>
</dbReference>
<accession>A0A1I3FT07</accession>
<dbReference type="InterPro" id="IPR017275">
    <property type="entry name" value="Transcription_factor_FapR"/>
</dbReference>
<dbReference type="RefSeq" id="WP_075444457.1">
    <property type="nucleotide sequence ID" value="NZ_FOQK01000017.1"/>
</dbReference>
<dbReference type="SUPFAM" id="SSF54637">
    <property type="entry name" value="Thioesterase/thiol ester dehydrase-isomerase"/>
    <property type="match status" value="1"/>
</dbReference>
<proteinExistence type="predicted"/>
<dbReference type="InterPro" id="IPR006683">
    <property type="entry name" value="Thioestr_dom"/>
</dbReference>
<gene>
    <name evidence="10" type="ORF">SAMN04487861_11741</name>
</gene>
<keyword evidence="1" id="KW-0678">Repressor</keyword>
<evidence type="ECO:0000256" key="6">
    <source>
        <dbReference type="ARBA" id="ARBA00023125"/>
    </source>
</evidence>
<dbReference type="Pfam" id="PF03061">
    <property type="entry name" value="4HBT"/>
    <property type="match status" value="1"/>
</dbReference>
<dbReference type="Gene3D" id="3.10.129.10">
    <property type="entry name" value="Hotdog Thioesterase"/>
    <property type="match status" value="1"/>
</dbReference>
<dbReference type="SUPFAM" id="SSF46785">
    <property type="entry name" value="Winged helix' DNA-binding domain"/>
    <property type="match status" value="1"/>
</dbReference>
<dbReference type="CDD" id="cd03440">
    <property type="entry name" value="hot_dog"/>
    <property type="match status" value="1"/>
</dbReference>
<sequence length="192" mass="21529">MARVKKKERQEMLLAQVREKPFLTDEELAKNLEVSVQTIRLDRLELGIPELRGRIRNMAEKAQNKVKSIQSGEVVGELIDLELGRSGISLLRITEDMVFAKTQIAKGHYMFSQADSLAIAIIDAPMAVTGVANVKYKVPVHVGEKLIAKAEVVKVRGNKFFVWVKTHNETQEVFRAKFIVVSWGDKLGGKTS</sequence>
<keyword evidence="6" id="KW-0238">DNA-binding</keyword>
<reference evidence="10 11" key="1">
    <citation type="submission" date="2016-10" db="EMBL/GenBank/DDBJ databases">
        <authorList>
            <person name="de Groot N.N."/>
        </authorList>
    </citation>
    <scope>NUCLEOTIDE SEQUENCE [LARGE SCALE GENOMIC DNA]</scope>
    <source>
        <strain evidence="10 11">Z108</strain>
    </source>
</reference>
<dbReference type="NCBIfam" id="NF003359">
    <property type="entry name" value="PRK04424.1"/>
    <property type="match status" value="1"/>
</dbReference>
<dbReference type="GO" id="GO:0045892">
    <property type="term" value="P:negative regulation of DNA-templated transcription"/>
    <property type="evidence" value="ECO:0007669"/>
    <property type="project" value="InterPro"/>
</dbReference>
<dbReference type="Gene3D" id="1.10.10.10">
    <property type="entry name" value="Winged helix-like DNA-binding domain superfamily/Winged helix DNA-binding domain"/>
    <property type="match status" value="1"/>
</dbReference>
<keyword evidence="2" id="KW-0444">Lipid biosynthesis</keyword>
<evidence type="ECO:0000256" key="3">
    <source>
        <dbReference type="ARBA" id="ARBA00022832"/>
    </source>
</evidence>
<evidence type="ECO:0000256" key="1">
    <source>
        <dbReference type="ARBA" id="ARBA00022491"/>
    </source>
</evidence>
<feature type="domain" description="Thioesterase" evidence="9">
    <location>
        <begin position="124"/>
        <end position="172"/>
    </location>
</feature>
<evidence type="ECO:0000256" key="7">
    <source>
        <dbReference type="ARBA" id="ARBA00023160"/>
    </source>
</evidence>
<evidence type="ECO:0000256" key="5">
    <source>
        <dbReference type="ARBA" id="ARBA00023098"/>
    </source>
</evidence>
<keyword evidence="7" id="KW-0275">Fatty acid biosynthesis</keyword>
<organism evidence="10 11">
    <name type="scientific">Selenomonas ruminantium</name>
    <dbReference type="NCBI Taxonomy" id="971"/>
    <lineage>
        <taxon>Bacteria</taxon>
        <taxon>Bacillati</taxon>
        <taxon>Bacillota</taxon>
        <taxon>Negativicutes</taxon>
        <taxon>Selenomonadales</taxon>
        <taxon>Selenomonadaceae</taxon>
        <taxon>Selenomonas</taxon>
    </lineage>
</organism>
<name>A0A1I3FT07_SELRU</name>
<dbReference type="OrthoDB" id="1706183at2"/>
<dbReference type="EMBL" id="FOQK01000017">
    <property type="protein sequence ID" value="SFI14366.1"/>
    <property type="molecule type" value="Genomic_DNA"/>
</dbReference>
<dbReference type="InterPro" id="IPR036390">
    <property type="entry name" value="WH_DNA-bd_sf"/>
</dbReference>
<evidence type="ECO:0000313" key="11">
    <source>
        <dbReference type="Proteomes" id="UP000183639"/>
    </source>
</evidence>
<dbReference type="InterPro" id="IPR036388">
    <property type="entry name" value="WH-like_DNA-bd_sf"/>
</dbReference>
<keyword evidence="5" id="KW-0443">Lipid metabolism</keyword>
<dbReference type="Proteomes" id="UP000183639">
    <property type="component" value="Unassembled WGS sequence"/>
</dbReference>
<keyword evidence="8" id="KW-0804">Transcription</keyword>
<dbReference type="GO" id="GO:0045717">
    <property type="term" value="P:negative regulation of fatty acid biosynthetic process"/>
    <property type="evidence" value="ECO:0007669"/>
    <property type="project" value="InterPro"/>
</dbReference>
<dbReference type="AlphaFoldDB" id="A0A1I3FT07"/>
<protein>
    <submittedName>
        <fullName evidence="10">Acyl-coenzyme A thioesterase PaaI, contains HGG motif</fullName>
    </submittedName>
</protein>
<dbReference type="GO" id="GO:0003677">
    <property type="term" value="F:DNA binding"/>
    <property type="evidence" value="ECO:0007669"/>
    <property type="project" value="UniProtKB-KW"/>
</dbReference>
<keyword evidence="3" id="KW-0276">Fatty acid metabolism</keyword>
<dbReference type="GO" id="GO:0003700">
    <property type="term" value="F:DNA-binding transcription factor activity"/>
    <property type="evidence" value="ECO:0007669"/>
    <property type="project" value="InterPro"/>
</dbReference>
<evidence type="ECO:0000256" key="2">
    <source>
        <dbReference type="ARBA" id="ARBA00022516"/>
    </source>
</evidence>
<evidence type="ECO:0000256" key="4">
    <source>
        <dbReference type="ARBA" id="ARBA00023015"/>
    </source>
</evidence>
<keyword evidence="4" id="KW-0805">Transcription regulation</keyword>
<evidence type="ECO:0000256" key="8">
    <source>
        <dbReference type="ARBA" id="ARBA00023163"/>
    </source>
</evidence>
<dbReference type="InterPro" id="IPR029069">
    <property type="entry name" value="HotDog_dom_sf"/>
</dbReference>
<evidence type="ECO:0000313" key="10">
    <source>
        <dbReference type="EMBL" id="SFI14366.1"/>
    </source>
</evidence>
<evidence type="ECO:0000259" key="9">
    <source>
        <dbReference type="Pfam" id="PF03061"/>
    </source>
</evidence>